<evidence type="ECO:0000313" key="5">
    <source>
        <dbReference type="EMBL" id="CAE7697982.1"/>
    </source>
</evidence>
<evidence type="ECO:0000256" key="3">
    <source>
        <dbReference type="SAM" id="MobiDB-lite"/>
    </source>
</evidence>
<dbReference type="GO" id="GO:0003723">
    <property type="term" value="F:RNA binding"/>
    <property type="evidence" value="ECO:0007669"/>
    <property type="project" value="UniProtKB-UniRule"/>
</dbReference>
<sequence length="592" mass="66235">MALMFVAGSAQIQASALAKLFTAGFAAERFSKLQSEEQKEPAPAKPKELKVKEQKKEPVKDSEEEEEDNEDPSKELKRMKELMGDEIEADDEQEEEEEEESHEEDASAKLQAKDKAAKLKASKAKKPGFDVEQGQSIFVRNVPFDAEENDLKEVFRRFGKVSSVKLVADKTGAGYIKPMLGYSLFCDRGSAFVKFAEAPFEEPEVYEYLRGQRKASEDDKVTPLPSPHARKDDLALGLQDCHTPSPPAHGGGGEIGFDNEDFLEAVTPPNLHRVSTYEHDLASTPEMPEQASEQWQGNAFFPCYPGPTWMPASAGDMQTMHCAPSMQYLPQQASPALVYYCVGYLAPESVEQHMLPADVGLAESYDSGYVGSSASQWSSAGDTRQSQAQSSQKRPPREKKEPQPQPKVLEAGEVRRDSEPQGSTEAVPAVKDEERTTIMLRNIPKDTTREALVELLDSLGYAKMYDFLYLPRDFKDNFAIYGYAFVNFISHEQASQARELFDGFVKWHSTESQIVPCEAHWGYPLQGYAAHVERYRNSPVMSSQVPEMCRPLVFKDGQPVSFPAPTKPIRLPRRKGWILAGRRPELREPSCQ</sequence>
<feature type="region of interest" description="Disordered" evidence="3">
    <location>
        <begin position="372"/>
        <end position="431"/>
    </location>
</feature>
<dbReference type="InterPro" id="IPR035979">
    <property type="entry name" value="RBD_domain_sf"/>
</dbReference>
<reference evidence="5" key="1">
    <citation type="submission" date="2021-02" db="EMBL/GenBank/DDBJ databases">
        <authorList>
            <person name="Dougan E. K."/>
            <person name="Rhodes N."/>
            <person name="Thang M."/>
            <person name="Chan C."/>
        </authorList>
    </citation>
    <scope>NUCLEOTIDE SEQUENCE</scope>
</reference>
<feature type="compositionally biased region" description="Basic and acidic residues" evidence="3">
    <location>
        <begin position="32"/>
        <end position="61"/>
    </location>
</feature>
<dbReference type="SUPFAM" id="SSF54928">
    <property type="entry name" value="RNA-binding domain, RBD"/>
    <property type="match status" value="2"/>
</dbReference>
<dbReference type="Gene3D" id="3.30.70.330">
    <property type="match status" value="2"/>
</dbReference>
<feature type="compositionally biased region" description="Basic and acidic residues" evidence="3">
    <location>
        <begin position="71"/>
        <end position="83"/>
    </location>
</feature>
<name>A0A812WU98_SYMPI</name>
<comment type="caution">
    <text evidence="5">The sequence shown here is derived from an EMBL/GenBank/DDBJ whole genome shotgun (WGS) entry which is preliminary data.</text>
</comment>
<dbReference type="SMART" id="SM00360">
    <property type="entry name" value="RRM"/>
    <property type="match status" value="2"/>
</dbReference>
<proteinExistence type="predicted"/>
<feature type="domain" description="RRM" evidence="4">
    <location>
        <begin position="436"/>
        <end position="503"/>
    </location>
</feature>
<dbReference type="Pfam" id="PF00076">
    <property type="entry name" value="RRM_1"/>
    <property type="match status" value="1"/>
</dbReference>
<dbReference type="PANTHER" id="PTHR10352">
    <property type="entry name" value="EUKARYOTIC TRANSLATION INITIATION FACTOR 3 SUBUNIT G"/>
    <property type="match status" value="1"/>
</dbReference>
<evidence type="ECO:0000256" key="2">
    <source>
        <dbReference type="PROSITE-ProRule" id="PRU00176"/>
    </source>
</evidence>
<feature type="region of interest" description="Disordered" evidence="3">
    <location>
        <begin position="32"/>
        <end position="114"/>
    </location>
</feature>
<keyword evidence="1 2" id="KW-0694">RNA-binding</keyword>
<accession>A0A812WU98</accession>
<dbReference type="InterPro" id="IPR012677">
    <property type="entry name" value="Nucleotide-bd_a/b_plait_sf"/>
</dbReference>
<dbReference type="PROSITE" id="PS50102">
    <property type="entry name" value="RRM"/>
    <property type="match status" value="2"/>
</dbReference>
<dbReference type="InterPro" id="IPR000504">
    <property type="entry name" value="RRM_dom"/>
</dbReference>
<feature type="compositionally biased region" description="Basic and acidic residues" evidence="3">
    <location>
        <begin position="410"/>
        <end position="419"/>
    </location>
</feature>
<dbReference type="InterPro" id="IPR007201">
    <property type="entry name" value="Mei2-like_Rrm_C"/>
</dbReference>
<gene>
    <name evidence="5" type="primary">ML2</name>
    <name evidence="5" type="ORF">SPIL2461_LOCUS19605</name>
</gene>
<protein>
    <submittedName>
        <fullName evidence="5">ML2 protein</fullName>
    </submittedName>
</protein>
<dbReference type="Pfam" id="PF04059">
    <property type="entry name" value="RRM_2"/>
    <property type="match status" value="1"/>
</dbReference>
<organism evidence="5 6">
    <name type="scientific">Symbiodinium pilosum</name>
    <name type="common">Dinoflagellate</name>
    <dbReference type="NCBI Taxonomy" id="2952"/>
    <lineage>
        <taxon>Eukaryota</taxon>
        <taxon>Sar</taxon>
        <taxon>Alveolata</taxon>
        <taxon>Dinophyceae</taxon>
        <taxon>Suessiales</taxon>
        <taxon>Symbiodiniaceae</taxon>
        <taxon>Symbiodinium</taxon>
    </lineage>
</organism>
<feature type="compositionally biased region" description="Basic and acidic residues" evidence="3">
    <location>
        <begin position="104"/>
        <end position="114"/>
    </location>
</feature>
<feature type="domain" description="RRM" evidence="4">
    <location>
        <begin position="135"/>
        <end position="197"/>
    </location>
</feature>
<evidence type="ECO:0000313" key="6">
    <source>
        <dbReference type="Proteomes" id="UP000649617"/>
    </source>
</evidence>
<feature type="compositionally biased region" description="Polar residues" evidence="3">
    <location>
        <begin position="372"/>
        <end position="391"/>
    </location>
</feature>
<keyword evidence="6" id="KW-1185">Reference proteome</keyword>
<dbReference type="AlphaFoldDB" id="A0A812WU98"/>
<dbReference type="OrthoDB" id="448020at2759"/>
<evidence type="ECO:0000259" key="4">
    <source>
        <dbReference type="PROSITE" id="PS50102"/>
    </source>
</evidence>
<evidence type="ECO:0000256" key="1">
    <source>
        <dbReference type="ARBA" id="ARBA00022884"/>
    </source>
</evidence>
<dbReference type="Proteomes" id="UP000649617">
    <property type="component" value="Unassembled WGS sequence"/>
</dbReference>
<dbReference type="EMBL" id="CAJNIZ010044686">
    <property type="protein sequence ID" value="CAE7697982.1"/>
    <property type="molecule type" value="Genomic_DNA"/>
</dbReference>
<feature type="compositionally biased region" description="Acidic residues" evidence="3">
    <location>
        <begin position="84"/>
        <end position="103"/>
    </location>
</feature>